<reference evidence="2" key="1">
    <citation type="submission" date="2015-12" db="EMBL/GenBank/DDBJ databases">
        <title>De novo transcriptome assembly of four potential Pierce s Disease insect vectors from Arizona vineyards.</title>
        <authorList>
            <person name="Tassone E.E."/>
        </authorList>
    </citation>
    <scope>NUCLEOTIDE SEQUENCE</scope>
</reference>
<feature type="region of interest" description="Disordered" evidence="1">
    <location>
        <begin position="42"/>
        <end position="67"/>
    </location>
</feature>
<accession>A0A1B6DKX7</accession>
<evidence type="ECO:0000313" key="2">
    <source>
        <dbReference type="EMBL" id="JAS26344.1"/>
    </source>
</evidence>
<name>A0A1B6DKX7_9HEMI</name>
<dbReference type="AlphaFoldDB" id="A0A1B6DKX7"/>
<proteinExistence type="predicted"/>
<evidence type="ECO:0000313" key="3">
    <source>
        <dbReference type="EMBL" id="JAS30908.1"/>
    </source>
</evidence>
<gene>
    <name evidence="2" type="ORF">g.31983</name>
    <name evidence="3" type="ORF">g.31984</name>
</gene>
<dbReference type="EMBL" id="GEDC01010954">
    <property type="protein sequence ID" value="JAS26344.1"/>
    <property type="molecule type" value="Transcribed_RNA"/>
</dbReference>
<dbReference type="EMBL" id="GEDC01006390">
    <property type="protein sequence ID" value="JAS30908.1"/>
    <property type="molecule type" value="Transcribed_RNA"/>
</dbReference>
<sequence>MDFDFEKQINLVQHGLEKQLKKQKDYDFSPGVDMMVHDHDDERTLDEEEALGESEDPQVELSNLEKERDMPLEDLLSLYGCNKLYGYNNSAVENSTSICSEEGNEDLMPMEA</sequence>
<evidence type="ECO:0000256" key="1">
    <source>
        <dbReference type="SAM" id="MobiDB-lite"/>
    </source>
</evidence>
<organism evidence="2">
    <name type="scientific">Clastoptera arizonana</name>
    <name type="common">Arizona spittle bug</name>
    <dbReference type="NCBI Taxonomy" id="38151"/>
    <lineage>
        <taxon>Eukaryota</taxon>
        <taxon>Metazoa</taxon>
        <taxon>Ecdysozoa</taxon>
        <taxon>Arthropoda</taxon>
        <taxon>Hexapoda</taxon>
        <taxon>Insecta</taxon>
        <taxon>Pterygota</taxon>
        <taxon>Neoptera</taxon>
        <taxon>Paraneoptera</taxon>
        <taxon>Hemiptera</taxon>
        <taxon>Auchenorrhyncha</taxon>
        <taxon>Cercopoidea</taxon>
        <taxon>Clastopteridae</taxon>
        <taxon>Clastoptera</taxon>
    </lineage>
</organism>
<feature type="non-terminal residue" evidence="2">
    <location>
        <position position="112"/>
    </location>
</feature>
<protein>
    <submittedName>
        <fullName evidence="2">Uncharacterized protein</fullName>
    </submittedName>
</protein>
<feature type="compositionally biased region" description="Acidic residues" evidence="1">
    <location>
        <begin position="43"/>
        <end position="58"/>
    </location>
</feature>